<name>A0ACB7J304_PLECO</name>
<proteinExistence type="predicted"/>
<sequence length="93" mass="10322">MKDPGTLCLQRRPNPLPQPRIQDAVPGQPTEPQVGADDDEEEEEEELEDAPTTPKWRIRGPANFTSSKGTRPPKPLPTEPKPLPTEPKPEPKP</sequence>
<reference evidence="1 2" key="1">
    <citation type="journal article" date="2021" name="Appl. Environ. Microbiol.">
        <title>Genetic linkage and physical mapping for an oyster mushroom Pleurotus cornucopiae and QTL analysis for the trait cap color.</title>
        <authorList>
            <person name="Zhang Y."/>
            <person name="Gao W."/>
            <person name="Sonnenberg A."/>
            <person name="Chen Q."/>
            <person name="Zhang J."/>
            <person name="Huang C."/>
        </authorList>
    </citation>
    <scope>NUCLEOTIDE SEQUENCE [LARGE SCALE GENOMIC DNA]</scope>
    <source>
        <strain evidence="1">CCMSSC00406</strain>
    </source>
</reference>
<dbReference type="Proteomes" id="UP000824881">
    <property type="component" value="Unassembled WGS sequence"/>
</dbReference>
<organism evidence="1 2">
    <name type="scientific">Pleurotus cornucopiae</name>
    <name type="common">Cornucopia mushroom</name>
    <dbReference type="NCBI Taxonomy" id="5321"/>
    <lineage>
        <taxon>Eukaryota</taxon>
        <taxon>Fungi</taxon>
        <taxon>Dikarya</taxon>
        <taxon>Basidiomycota</taxon>
        <taxon>Agaricomycotina</taxon>
        <taxon>Agaricomycetes</taxon>
        <taxon>Agaricomycetidae</taxon>
        <taxon>Agaricales</taxon>
        <taxon>Pleurotineae</taxon>
        <taxon>Pleurotaceae</taxon>
        <taxon>Pleurotus</taxon>
    </lineage>
</organism>
<gene>
    <name evidence="1" type="ORF">CCMSSC00406_0001925</name>
</gene>
<protein>
    <submittedName>
        <fullName evidence="1">Uncharacterized protein</fullName>
    </submittedName>
</protein>
<comment type="caution">
    <text evidence="1">The sequence shown here is derived from an EMBL/GenBank/DDBJ whole genome shotgun (WGS) entry which is preliminary data.</text>
</comment>
<evidence type="ECO:0000313" key="2">
    <source>
        <dbReference type="Proteomes" id="UP000824881"/>
    </source>
</evidence>
<keyword evidence="2" id="KW-1185">Reference proteome</keyword>
<accession>A0ACB7J304</accession>
<dbReference type="EMBL" id="WQMT02000003">
    <property type="protein sequence ID" value="KAG9224924.1"/>
    <property type="molecule type" value="Genomic_DNA"/>
</dbReference>
<evidence type="ECO:0000313" key="1">
    <source>
        <dbReference type="EMBL" id="KAG9224924.1"/>
    </source>
</evidence>